<dbReference type="AlphaFoldDB" id="A0A9D5HWJ4"/>
<evidence type="ECO:0000313" key="2">
    <source>
        <dbReference type="EMBL" id="KAJ1606604.1"/>
    </source>
</evidence>
<feature type="signal peptide" evidence="1">
    <location>
        <begin position="1"/>
        <end position="22"/>
    </location>
</feature>
<organism evidence="2">
    <name type="scientific">Cryptosporidium canis</name>
    <dbReference type="NCBI Taxonomy" id="195482"/>
    <lineage>
        <taxon>Eukaryota</taxon>
        <taxon>Sar</taxon>
        <taxon>Alveolata</taxon>
        <taxon>Apicomplexa</taxon>
        <taxon>Conoidasida</taxon>
        <taxon>Coccidia</taxon>
        <taxon>Eucoccidiorida</taxon>
        <taxon>Eimeriorina</taxon>
        <taxon>Cryptosporidiidae</taxon>
        <taxon>Cryptosporidium</taxon>
    </lineage>
</organism>
<gene>
    <name evidence="2" type="ORF">OJ253_2688</name>
</gene>
<name>A0A9D5HWJ4_9CRYT</name>
<reference evidence="2" key="1">
    <citation type="submission" date="2022-10" db="EMBL/GenBank/DDBJ databases">
        <title>Adaptive evolution leads to modifications in subtelomeric GC content in a zoonotic Cryptosporidium species.</title>
        <authorList>
            <person name="Li J."/>
            <person name="Feng Y."/>
            <person name="Xiao L."/>
        </authorList>
    </citation>
    <scope>NUCLEOTIDE SEQUENCE</scope>
    <source>
        <strain evidence="2">33844</strain>
    </source>
</reference>
<dbReference type="EMBL" id="JAPCXC010000074">
    <property type="protein sequence ID" value="KAJ1606604.1"/>
    <property type="molecule type" value="Genomic_DNA"/>
</dbReference>
<sequence length="376" mass="42866">MKPKTRTHLFFVIFVIVSGIYCSTLTKIAEPEVNNDESKAPSSFTTDSELVSSEEISNVTEDQSIIKNASSLRDQSLYMNDQITQFEDATGYLGIIAVITNKRQSCRIISGNFYRQNEAKNTLYLFFDTVNKSFVGIFVPKQIRFTLKGKLGLVTLVHKDEVFLLNKLLLINSNGEISPTNSPWKLIIEVNSDYNKLQIFPFELRNKNYIMMPPDGWDSNTDSMYPNNIKGIRPLSILTKSMTQARELRIPHFSVGTSPTALFLKLNTGEYMSIIVPNNTIFFVDIDDCSIHSRDGHYYNVCGGYSVYSSRWFLTNRPWGTRIIIQSDLDNLLEITKSKLQALNDVTRVSTPVRGNEKSSKFKLPTGCWKYNCCRR</sequence>
<evidence type="ECO:0000256" key="1">
    <source>
        <dbReference type="SAM" id="SignalP"/>
    </source>
</evidence>
<dbReference type="OrthoDB" id="343932at2759"/>
<keyword evidence="1" id="KW-0732">Signal</keyword>
<proteinExistence type="predicted"/>
<feature type="chain" id="PRO_5039279986" evidence="1">
    <location>
        <begin position="23"/>
        <end position="376"/>
    </location>
</feature>
<accession>A0A9D5HWJ4</accession>
<protein>
    <submittedName>
        <fullName evidence="2">Signal peptide-containing protein</fullName>
    </submittedName>
</protein>
<dbReference type="Proteomes" id="UP001067231">
    <property type="component" value="Unassembled WGS sequence"/>
</dbReference>
<comment type="caution">
    <text evidence="2">The sequence shown here is derived from an EMBL/GenBank/DDBJ whole genome shotgun (WGS) entry which is preliminary data.</text>
</comment>